<evidence type="ECO:0000313" key="2">
    <source>
        <dbReference type="EMBL" id="SHO78252.1"/>
    </source>
</evidence>
<reference evidence="3" key="1">
    <citation type="journal article" date="2017" name="Nucleic Acids Res.">
        <title>Proteogenomics produces comprehensive and highly accurate protein-coding gene annotation in a complete genome assembly of Malassezia sympodialis.</title>
        <authorList>
            <person name="Zhu Y."/>
            <person name="Engstroem P.G."/>
            <person name="Tellgren-Roth C."/>
            <person name="Baudo C.D."/>
            <person name="Kennell J.C."/>
            <person name="Sun S."/>
            <person name="Billmyre R.B."/>
            <person name="Schroeder M.S."/>
            <person name="Andersson A."/>
            <person name="Holm T."/>
            <person name="Sigurgeirsson B."/>
            <person name="Wu G."/>
            <person name="Sankaranarayanan S.R."/>
            <person name="Siddharthan R."/>
            <person name="Sanyal K."/>
            <person name="Lundeberg J."/>
            <person name="Nystedt B."/>
            <person name="Boekhout T."/>
            <person name="Dawson T.L. Jr."/>
            <person name="Heitman J."/>
            <person name="Scheynius A."/>
            <person name="Lehtioe J."/>
        </authorList>
    </citation>
    <scope>NUCLEOTIDE SEQUENCE [LARGE SCALE GENOMIC DNA]</scope>
    <source>
        <strain evidence="3">ATCC 42132</strain>
    </source>
</reference>
<evidence type="ECO:0000256" key="1">
    <source>
        <dbReference type="SAM" id="MobiDB-lite"/>
    </source>
</evidence>
<sequence>MDLTNLRESLEVSGEQSPAALCHEHDERLTDEFRVAALQLTNLYKQGRQNTHKAFVDGYTKALYDTIEFLAQDSQLEAQTRLDRLRSYLLRRMEALQSDAQEHEEASEGKPAQSVSPSARMRRPHGERRAEGHRTPSSAPDTKPKTLGARHDHGRRTPYAEASHPDDNEGHPAAPAQATPAADRPRKRRRPVWSMHTRPHDRV</sequence>
<dbReference type="VEuPathDB" id="FungiDB:MSYG_2594"/>
<keyword evidence="3" id="KW-1185">Reference proteome</keyword>
<feature type="region of interest" description="Disordered" evidence="1">
    <location>
        <begin position="99"/>
        <end position="203"/>
    </location>
</feature>
<dbReference type="PANTHER" id="PTHR38645">
    <property type="entry name" value="CHROMOSOME 9, WHOLE GENOME SHOTGUN SEQUENCE"/>
    <property type="match status" value="1"/>
</dbReference>
<feature type="compositionally biased region" description="Basic residues" evidence="1">
    <location>
        <begin position="185"/>
        <end position="197"/>
    </location>
</feature>
<dbReference type="Proteomes" id="UP000186303">
    <property type="component" value="Chromosome 4"/>
</dbReference>
<name>A0A1M8A759_MALS4</name>
<organism evidence="2 3">
    <name type="scientific">Malassezia sympodialis (strain ATCC 42132)</name>
    <name type="common">Atopic eczema-associated yeast</name>
    <dbReference type="NCBI Taxonomy" id="1230383"/>
    <lineage>
        <taxon>Eukaryota</taxon>
        <taxon>Fungi</taxon>
        <taxon>Dikarya</taxon>
        <taxon>Basidiomycota</taxon>
        <taxon>Ustilaginomycotina</taxon>
        <taxon>Malasseziomycetes</taxon>
        <taxon>Malasseziales</taxon>
        <taxon>Malasseziaceae</taxon>
        <taxon>Malassezia</taxon>
    </lineage>
</organism>
<feature type="compositionally biased region" description="Basic and acidic residues" evidence="1">
    <location>
        <begin position="99"/>
        <end position="108"/>
    </location>
</feature>
<dbReference type="EMBL" id="LT671824">
    <property type="protein sequence ID" value="SHO78252.1"/>
    <property type="molecule type" value="Genomic_DNA"/>
</dbReference>
<protein>
    <submittedName>
        <fullName evidence="2">Uncharacterized protein</fullName>
    </submittedName>
</protein>
<feature type="compositionally biased region" description="Low complexity" evidence="1">
    <location>
        <begin position="172"/>
        <end position="182"/>
    </location>
</feature>
<dbReference type="OrthoDB" id="21418at2759"/>
<proteinExistence type="predicted"/>
<accession>A0A1M8A759</accession>
<evidence type="ECO:0000313" key="3">
    <source>
        <dbReference type="Proteomes" id="UP000186303"/>
    </source>
</evidence>
<gene>
    <name evidence="2" type="ORF">MSYG_2594</name>
</gene>
<dbReference type="PANTHER" id="PTHR38645:SF1">
    <property type="entry name" value="YALI0F12243P"/>
    <property type="match status" value="1"/>
</dbReference>
<dbReference type="AlphaFoldDB" id="A0A1M8A759"/>